<organism evidence="3 4">
    <name type="scientific">Paramarasmius palmivorus</name>
    <dbReference type="NCBI Taxonomy" id="297713"/>
    <lineage>
        <taxon>Eukaryota</taxon>
        <taxon>Fungi</taxon>
        <taxon>Dikarya</taxon>
        <taxon>Basidiomycota</taxon>
        <taxon>Agaricomycotina</taxon>
        <taxon>Agaricomycetes</taxon>
        <taxon>Agaricomycetidae</taxon>
        <taxon>Agaricales</taxon>
        <taxon>Marasmiineae</taxon>
        <taxon>Marasmiaceae</taxon>
        <taxon>Paramarasmius</taxon>
    </lineage>
</organism>
<evidence type="ECO:0000259" key="2">
    <source>
        <dbReference type="PROSITE" id="PS50097"/>
    </source>
</evidence>
<dbReference type="PROSITE" id="PS50097">
    <property type="entry name" value="BTB"/>
    <property type="match status" value="1"/>
</dbReference>
<keyword evidence="4" id="KW-1185">Reference proteome</keyword>
<dbReference type="EMBL" id="JAYKXP010000001">
    <property type="protein sequence ID" value="KAK7062742.1"/>
    <property type="molecule type" value="Genomic_DNA"/>
</dbReference>
<dbReference type="InterPro" id="IPR000210">
    <property type="entry name" value="BTB/POZ_dom"/>
</dbReference>
<dbReference type="InterPro" id="IPR011333">
    <property type="entry name" value="SKP1/BTB/POZ_sf"/>
</dbReference>
<dbReference type="CDD" id="cd18186">
    <property type="entry name" value="BTB_POZ_ZBTB_KLHL-like"/>
    <property type="match status" value="1"/>
</dbReference>
<dbReference type="AlphaFoldDB" id="A0AAW0EEE4"/>
<reference evidence="3 4" key="1">
    <citation type="submission" date="2024-01" db="EMBL/GenBank/DDBJ databases">
        <title>A draft genome for a cacao thread blight-causing isolate of Paramarasmius palmivorus.</title>
        <authorList>
            <person name="Baruah I.K."/>
            <person name="Bukari Y."/>
            <person name="Amoako-Attah I."/>
            <person name="Meinhardt L.W."/>
            <person name="Bailey B.A."/>
            <person name="Cohen S.P."/>
        </authorList>
    </citation>
    <scope>NUCLEOTIDE SEQUENCE [LARGE SCALE GENOMIC DNA]</scope>
    <source>
        <strain evidence="3 4">GH-12</strain>
    </source>
</reference>
<sequence length="310" mass="34314">MVIFLVENQLFKVHRYFFRQESVIFESMFDCPVPGEGQEGQTDSKPIEIPDVTCAQFEALLDHFYDGLFRKEDYFNRDTPLQKYIDLLSISHRFECSTARERAIKGIDNATTNPIQMIELAEVYDVPKWLLPAYVELCQREDPLDETEAIDLGPQKTVVICRAREIIRSSPETRRLLKERTTPSSTFGGGFGSVTVSESPTDSQWPESVLQKSRVERIINEVLTPPATTKPTPRISSIFGQNTTQPIKPLPLSFGSPRSATHTPVLSGFGSGVFGSPVSPPEQAVSSRGGTTGTPTGGGGSKKKKGKGWN</sequence>
<feature type="domain" description="BTB" evidence="2">
    <location>
        <begin position="1"/>
        <end position="73"/>
    </location>
</feature>
<feature type="region of interest" description="Disordered" evidence="1">
    <location>
        <begin position="181"/>
        <end position="209"/>
    </location>
</feature>
<feature type="compositionally biased region" description="Basic residues" evidence="1">
    <location>
        <begin position="301"/>
        <end position="310"/>
    </location>
</feature>
<proteinExistence type="predicted"/>
<dbReference type="Gene3D" id="3.30.710.10">
    <property type="entry name" value="Potassium Channel Kv1.1, Chain A"/>
    <property type="match status" value="1"/>
</dbReference>
<feature type="region of interest" description="Disordered" evidence="1">
    <location>
        <begin position="255"/>
        <end position="310"/>
    </location>
</feature>
<feature type="compositionally biased region" description="Polar residues" evidence="1">
    <location>
        <begin position="226"/>
        <end position="244"/>
    </location>
</feature>
<evidence type="ECO:0000256" key="1">
    <source>
        <dbReference type="SAM" id="MobiDB-lite"/>
    </source>
</evidence>
<dbReference type="Proteomes" id="UP001383192">
    <property type="component" value="Unassembled WGS sequence"/>
</dbReference>
<comment type="caution">
    <text evidence="3">The sequence shown here is derived from an EMBL/GenBank/DDBJ whole genome shotgun (WGS) entry which is preliminary data.</text>
</comment>
<dbReference type="SMART" id="SM00225">
    <property type="entry name" value="BTB"/>
    <property type="match status" value="1"/>
</dbReference>
<name>A0AAW0EEE4_9AGAR</name>
<accession>A0AAW0EEE4</accession>
<dbReference type="SUPFAM" id="SSF54695">
    <property type="entry name" value="POZ domain"/>
    <property type="match status" value="1"/>
</dbReference>
<evidence type="ECO:0000313" key="3">
    <source>
        <dbReference type="EMBL" id="KAK7062742.1"/>
    </source>
</evidence>
<feature type="region of interest" description="Disordered" evidence="1">
    <location>
        <begin position="225"/>
        <end position="244"/>
    </location>
</feature>
<gene>
    <name evidence="3" type="ORF">VNI00_000230</name>
</gene>
<evidence type="ECO:0000313" key="4">
    <source>
        <dbReference type="Proteomes" id="UP001383192"/>
    </source>
</evidence>
<protein>
    <recommendedName>
        <fullName evidence="2">BTB domain-containing protein</fullName>
    </recommendedName>
</protein>
<feature type="compositionally biased region" description="Gly residues" evidence="1">
    <location>
        <begin position="290"/>
        <end position="300"/>
    </location>
</feature>
<dbReference type="Pfam" id="PF00651">
    <property type="entry name" value="BTB"/>
    <property type="match status" value="1"/>
</dbReference>